<evidence type="ECO:0000313" key="6">
    <source>
        <dbReference type="EMBL" id="UOE21700.1"/>
    </source>
</evidence>
<dbReference type="NCBIfam" id="NF002014">
    <property type="entry name" value="PRK00819.1-4"/>
    <property type="match status" value="1"/>
</dbReference>
<comment type="similarity">
    <text evidence="1 5">Belongs to the KptA/TPT1 family.</text>
</comment>
<dbReference type="GO" id="GO:0003950">
    <property type="term" value="F:NAD+ poly-ADP-ribosyltransferase activity"/>
    <property type="evidence" value="ECO:0007669"/>
    <property type="project" value="InterPro"/>
</dbReference>
<dbReference type="HAMAP" id="MF_00299">
    <property type="entry name" value="KptA"/>
    <property type="match status" value="1"/>
</dbReference>
<dbReference type="Proteomes" id="UP000265719">
    <property type="component" value="Chromosome"/>
</dbReference>
<sequence>MDPRELVRASKFLSLVLRHRPEVANVTLDPRGWVEVDALLNGCRAAGRPLTRAELEEVVARSDKKRFALSADGRRVRAQQGHTVAVELDLPARTPPDVLYHGTVDRFLPAIRAEGLRPMGRHHVHLSPDEATARRVGERRGSPVVLAVDAARMHADGHEFRISGNGVWLAAEVPPRYLCRWPSG</sequence>
<protein>
    <recommendedName>
        <fullName evidence="5">Probable RNA 2'-phosphotransferase</fullName>
        <ecNumber evidence="5">2.7.1.-</ecNumber>
    </recommendedName>
</protein>
<dbReference type="Gene3D" id="3.20.170.30">
    <property type="match status" value="1"/>
</dbReference>
<dbReference type="InterPro" id="IPR042081">
    <property type="entry name" value="RNA_2'-PTrans_C"/>
</dbReference>
<dbReference type="Gene3D" id="1.10.10.970">
    <property type="entry name" value="RNA 2'-phosphotransferase, Tpt1/KptA family, N-terminal domain"/>
    <property type="match status" value="1"/>
</dbReference>
<dbReference type="RefSeq" id="WP_068693037.1">
    <property type="nucleotide sequence ID" value="NZ_CP063196.1"/>
</dbReference>
<comment type="function">
    <text evidence="4 5">Removes the 2'-phosphate from RNA via an intermediate in which the phosphate is ADP-ribosylated by NAD followed by a presumed transesterification to release the RNA and generate ADP-ribose 1''-2''-cyclic phosphate (APPR&gt;P). May function as an ADP-ribosylase.</text>
</comment>
<organism evidence="6 7">
    <name type="scientific">Thermobifida halotolerans</name>
    <dbReference type="NCBI Taxonomy" id="483545"/>
    <lineage>
        <taxon>Bacteria</taxon>
        <taxon>Bacillati</taxon>
        <taxon>Actinomycetota</taxon>
        <taxon>Actinomycetes</taxon>
        <taxon>Streptosporangiales</taxon>
        <taxon>Nocardiopsidaceae</taxon>
        <taxon>Thermobifida</taxon>
    </lineage>
</organism>
<dbReference type="KEGG" id="thao:NI17_011720"/>
<dbReference type="PANTHER" id="PTHR12684:SF2">
    <property type="entry name" value="TRNA 2'-PHOSPHOTRANSFERASE 1"/>
    <property type="match status" value="1"/>
</dbReference>
<keyword evidence="2 5" id="KW-0808">Transferase</keyword>
<dbReference type="InterPro" id="IPR042080">
    <property type="entry name" value="RNA_2'-PTrans_N"/>
</dbReference>
<dbReference type="InterPro" id="IPR022928">
    <property type="entry name" value="RNA_2'-PTrans_KptA"/>
</dbReference>
<reference evidence="6" key="1">
    <citation type="submission" date="2020-10" db="EMBL/GenBank/DDBJ databases">
        <title>De novo genome project of the cellulose decomposer Thermobifida halotolerans type strain.</title>
        <authorList>
            <person name="Nagy I."/>
            <person name="Horvath B."/>
            <person name="Kukolya J."/>
            <person name="Nagy I."/>
            <person name="Orsini M."/>
        </authorList>
    </citation>
    <scope>NUCLEOTIDE SEQUENCE</scope>
    <source>
        <strain evidence="6">DSM 44931</strain>
    </source>
</reference>
<accession>A0A399G3R7</accession>
<evidence type="ECO:0000256" key="2">
    <source>
        <dbReference type="ARBA" id="ARBA00022679"/>
    </source>
</evidence>
<dbReference type="EMBL" id="CP063196">
    <property type="protein sequence ID" value="UOE21700.1"/>
    <property type="molecule type" value="Genomic_DNA"/>
</dbReference>
<evidence type="ECO:0000256" key="1">
    <source>
        <dbReference type="ARBA" id="ARBA00009836"/>
    </source>
</evidence>
<name>A0A399G3R7_9ACTN</name>
<keyword evidence="3 5" id="KW-0520">NAD</keyword>
<evidence type="ECO:0000256" key="5">
    <source>
        <dbReference type="HAMAP-Rule" id="MF_00299"/>
    </source>
</evidence>
<dbReference type="SUPFAM" id="SSF56399">
    <property type="entry name" value="ADP-ribosylation"/>
    <property type="match status" value="1"/>
</dbReference>
<dbReference type="OrthoDB" id="4537997at2"/>
<keyword evidence="7" id="KW-1185">Reference proteome</keyword>
<dbReference type="EC" id="2.7.1.-" evidence="5"/>
<dbReference type="AlphaFoldDB" id="A0A399G3R7"/>
<evidence type="ECO:0000313" key="7">
    <source>
        <dbReference type="Proteomes" id="UP000265719"/>
    </source>
</evidence>
<dbReference type="GO" id="GO:0000215">
    <property type="term" value="F:tRNA 2'-phosphotransferase activity"/>
    <property type="evidence" value="ECO:0007669"/>
    <property type="project" value="TreeGrafter"/>
</dbReference>
<proteinExistence type="inferred from homology"/>
<dbReference type="Pfam" id="PF01885">
    <property type="entry name" value="PTS_2-RNA"/>
    <property type="match status" value="1"/>
</dbReference>
<gene>
    <name evidence="5" type="primary">kptA</name>
    <name evidence="6" type="ORF">NI17_011720</name>
</gene>
<dbReference type="InterPro" id="IPR002745">
    <property type="entry name" value="Ptrans_KptA/Tpt1"/>
</dbReference>
<evidence type="ECO:0000256" key="4">
    <source>
        <dbReference type="ARBA" id="ARBA00025212"/>
    </source>
</evidence>
<evidence type="ECO:0000256" key="3">
    <source>
        <dbReference type="ARBA" id="ARBA00023027"/>
    </source>
</evidence>
<dbReference type="PANTHER" id="PTHR12684">
    <property type="entry name" value="PUTATIVE PHOSPHOTRANSFERASE"/>
    <property type="match status" value="1"/>
</dbReference>
<dbReference type="GO" id="GO:0006388">
    <property type="term" value="P:tRNA splicing, via endonucleolytic cleavage and ligation"/>
    <property type="evidence" value="ECO:0007669"/>
    <property type="project" value="UniProtKB-UniRule"/>
</dbReference>